<protein>
    <recommendedName>
        <fullName evidence="3">2'-5' RNA ligase</fullName>
    </recommendedName>
</protein>
<evidence type="ECO:0008006" key="3">
    <source>
        <dbReference type="Google" id="ProtNLM"/>
    </source>
</evidence>
<evidence type="ECO:0000313" key="2">
    <source>
        <dbReference type="Proteomes" id="UP000184109"/>
    </source>
</evidence>
<dbReference type="InterPro" id="IPR009097">
    <property type="entry name" value="Cyclic_Pdiesterase"/>
</dbReference>
<dbReference type="EMBL" id="FQXQ01000001">
    <property type="protein sequence ID" value="SHH33182.1"/>
    <property type="molecule type" value="Genomic_DNA"/>
</dbReference>
<organism evidence="1 2">
    <name type="scientific">Wenyingzhuangia marina</name>
    <dbReference type="NCBI Taxonomy" id="1195760"/>
    <lineage>
        <taxon>Bacteria</taxon>
        <taxon>Pseudomonadati</taxon>
        <taxon>Bacteroidota</taxon>
        <taxon>Flavobacteriia</taxon>
        <taxon>Flavobacteriales</taxon>
        <taxon>Flavobacteriaceae</taxon>
        <taxon>Wenyingzhuangia</taxon>
    </lineage>
</organism>
<proteinExistence type="predicted"/>
<gene>
    <name evidence="1" type="ORF">SAMN05444281_0115</name>
</gene>
<name>A0A1M5S3H5_9FLAO</name>
<dbReference type="Gene3D" id="3.90.1140.10">
    <property type="entry name" value="Cyclic phosphodiesterase"/>
    <property type="match status" value="1"/>
</dbReference>
<sequence length="227" mass="27081">MMDLQEHYQKLYDESIIKIIAEDYQIDPLIEDPNDLRFGITLVIRPSEEVKNNIQLFLNELKSVEPHQYYYQNQDIHITVMSIISCYQGFQLSSINIDDYIKIIKKSFEDFNTTRIQFKGVTVSPSCILLQGFMEDDVINNFRNRLRENFKNSTLEQSIDKRYAIQTAHSTVVRFKELFTHKKDFLKIIEEYRNVDFGTFKVSSVELVYNDWYQREKKVKKLTVFKV</sequence>
<keyword evidence="2" id="KW-1185">Reference proteome</keyword>
<dbReference type="STRING" id="1195760.SAMN05444281_0115"/>
<reference evidence="2" key="1">
    <citation type="submission" date="2016-11" db="EMBL/GenBank/DDBJ databases">
        <authorList>
            <person name="Varghese N."/>
            <person name="Submissions S."/>
        </authorList>
    </citation>
    <scope>NUCLEOTIDE SEQUENCE [LARGE SCALE GENOMIC DNA]</scope>
    <source>
        <strain evidence="2">DSM 100572</strain>
    </source>
</reference>
<dbReference type="AlphaFoldDB" id="A0A1M5S3H5"/>
<dbReference type="Proteomes" id="UP000184109">
    <property type="component" value="Unassembled WGS sequence"/>
</dbReference>
<evidence type="ECO:0000313" key="1">
    <source>
        <dbReference type="EMBL" id="SHH33182.1"/>
    </source>
</evidence>
<accession>A0A1M5S3H5</accession>
<dbReference type="SUPFAM" id="SSF55144">
    <property type="entry name" value="LigT-like"/>
    <property type="match status" value="1"/>
</dbReference>